<dbReference type="EC" id="4.1.2.13" evidence="3"/>
<keyword evidence="8" id="KW-1185">Reference proteome</keyword>
<dbReference type="GO" id="GO:0006096">
    <property type="term" value="P:glycolytic process"/>
    <property type="evidence" value="ECO:0007669"/>
    <property type="project" value="UniProtKB-UniPathway"/>
</dbReference>
<dbReference type="EMBL" id="RCZC01000004">
    <property type="protein sequence ID" value="TPG52258.1"/>
    <property type="molecule type" value="Genomic_DNA"/>
</dbReference>
<dbReference type="Pfam" id="PF00274">
    <property type="entry name" value="Glycolytic"/>
    <property type="match status" value="1"/>
</dbReference>
<comment type="pathway">
    <text evidence="1">Carbohydrate degradation; glycolysis; D-glyceraldehyde 3-phosphate and glycerone phosphate from D-glucose: step 4/4.</text>
</comment>
<dbReference type="UniPathway" id="UPA00109">
    <property type="reaction ID" value="UER00183"/>
</dbReference>
<keyword evidence="4" id="KW-0324">Glycolysis</keyword>
<dbReference type="AlphaFoldDB" id="A0A502FRW5"/>
<comment type="caution">
    <text evidence="7">The sequence shown here is derived from an EMBL/GenBank/DDBJ whole genome shotgun (WGS) entry which is preliminary data.</text>
</comment>
<evidence type="ECO:0000256" key="1">
    <source>
        <dbReference type="ARBA" id="ARBA00004714"/>
    </source>
</evidence>
<evidence type="ECO:0000256" key="3">
    <source>
        <dbReference type="ARBA" id="ARBA00013068"/>
    </source>
</evidence>
<dbReference type="PANTHER" id="PTHR11627">
    <property type="entry name" value="FRUCTOSE-BISPHOSPHATE ALDOLASE"/>
    <property type="match status" value="1"/>
</dbReference>
<dbReference type="GO" id="GO:0004332">
    <property type="term" value="F:fructose-bisphosphate aldolase activity"/>
    <property type="evidence" value="ECO:0007669"/>
    <property type="project" value="UniProtKB-EC"/>
</dbReference>
<dbReference type="InterPro" id="IPR013785">
    <property type="entry name" value="Aldolase_TIM"/>
</dbReference>
<dbReference type="SUPFAM" id="SSF51569">
    <property type="entry name" value="Aldolase"/>
    <property type="match status" value="1"/>
</dbReference>
<comment type="similarity">
    <text evidence="2">Belongs to the class I fructose-bisphosphate aldolase family.</text>
</comment>
<dbReference type="InterPro" id="IPR000741">
    <property type="entry name" value="FBA_I"/>
</dbReference>
<evidence type="ECO:0000256" key="4">
    <source>
        <dbReference type="ARBA" id="ARBA00023152"/>
    </source>
</evidence>
<sequence length="297" mass="31936">MIAEMDARMRSAEGFIAALDQSGGSTPGALAAYGIPQTAYHDDDGMFALMHDMRARVITAPAFSRTRILAAILFERTMEETVLGQPVPTYLWRTRGIVPVLKVDKGLLAESDGVRLMKPITGLEDLLARAAELGVFGTKMRSVVNLASPSGISAIVKQQFELARTIVGHGLMPIIEPEVLVASPQKAGAEAALVAELTRNLDELTDGVDVMLKVTIPETPDLYAGLAAHPRVARVVALSGGYERTDACTRLARNHGMIASFSRALLDDLRVSMDDATFDATLAEAIDEIYRASTVKE</sequence>
<dbReference type="Gene3D" id="3.20.20.70">
    <property type="entry name" value="Aldolase class I"/>
    <property type="match status" value="1"/>
</dbReference>
<accession>A0A502FRW5</accession>
<gene>
    <name evidence="7" type="ORF">EAH76_15405</name>
</gene>
<protein>
    <recommendedName>
        <fullName evidence="3">fructose-bisphosphate aldolase</fullName>
        <ecNumber evidence="3">4.1.2.13</ecNumber>
    </recommendedName>
    <alternativeName>
        <fullName evidence="6">Fructose-bisphosphate aldolase class I</fullName>
    </alternativeName>
</protein>
<proteinExistence type="inferred from homology"/>
<organism evidence="7 8">
    <name type="scientific">Sphingomonas glacialis</name>
    <dbReference type="NCBI Taxonomy" id="658225"/>
    <lineage>
        <taxon>Bacteria</taxon>
        <taxon>Pseudomonadati</taxon>
        <taxon>Pseudomonadota</taxon>
        <taxon>Alphaproteobacteria</taxon>
        <taxon>Sphingomonadales</taxon>
        <taxon>Sphingomonadaceae</taxon>
        <taxon>Sphingomonas</taxon>
    </lineage>
</organism>
<name>A0A502FRW5_9SPHN</name>
<dbReference type="Proteomes" id="UP000319931">
    <property type="component" value="Unassembled WGS sequence"/>
</dbReference>
<reference evidence="7 8" key="1">
    <citation type="journal article" date="2019" name="Environ. Microbiol.">
        <title>Species interactions and distinct microbial communities in high Arctic permafrost affected cryosols are associated with the CH4 and CO2 gas fluxes.</title>
        <authorList>
            <person name="Altshuler I."/>
            <person name="Hamel J."/>
            <person name="Turney S."/>
            <person name="Magnuson E."/>
            <person name="Levesque R."/>
            <person name="Greer C."/>
            <person name="Whyte L.G."/>
        </authorList>
    </citation>
    <scope>NUCLEOTIDE SEQUENCE [LARGE SCALE GENOMIC DNA]</scope>
    <source>
        <strain evidence="7 8">E6.1</strain>
    </source>
</reference>
<evidence type="ECO:0000256" key="2">
    <source>
        <dbReference type="ARBA" id="ARBA00010387"/>
    </source>
</evidence>
<dbReference type="NCBIfam" id="NF003784">
    <property type="entry name" value="PRK05377.1"/>
    <property type="match status" value="1"/>
</dbReference>
<evidence type="ECO:0000313" key="8">
    <source>
        <dbReference type="Proteomes" id="UP000319931"/>
    </source>
</evidence>
<evidence type="ECO:0000313" key="7">
    <source>
        <dbReference type="EMBL" id="TPG52258.1"/>
    </source>
</evidence>
<dbReference type="OrthoDB" id="9813469at2"/>
<evidence type="ECO:0000256" key="5">
    <source>
        <dbReference type="ARBA" id="ARBA00023239"/>
    </source>
</evidence>
<evidence type="ECO:0000256" key="6">
    <source>
        <dbReference type="ARBA" id="ARBA00029799"/>
    </source>
</evidence>
<keyword evidence="5" id="KW-0456">Lyase</keyword>